<reference evidence="3" key="2">
    <citation type="submission" date="2025-09" db="UniProtKB">
        <authorList>
            <consortium name="Ensembl"/>
        </authorList>
    </citation>
    <scope>IDENTIFICATION</scope>
</reference>
<feature type="transmembrane region" description="Helical" evidence="2">
    <location>
        <begin position="6"/>
        <end position="28"/>
    </location>
</feature>
<evidence type="ECO:0000313" key="4">
    <source>
        <dbReference type="Proteomes" id="UP000694551"/>
    </source>
</evidence>
<keyword evidence="4" id="KW-1185">Reference proteome</keyword>
<keyword evidence="2" id="KW-1133">Transmembrane helix</keyword>
<reference evidence="3" key="1">
    <citation type="submission" date="2025-08" db="UniProtKB">
        <authorList>
            <consortium name="Ensembl"/>
        </authorList>
    </citation>
    <scope>IDENTIFICATION</scope>
</reference>
<accession>A0A8D0FDG3</accession>
<protein>
    <submittedName>
        <fullName evidence="3">Uncharacterized protein</fullName>
    </submittedName>
</protein>
<dbReference type="Proteomes" id="UP000694551">
    <property type="component" value="Unplaced"/>
</dbReference>
<keyword evidence="2" id="KW-0812">Transmembrane</keyword>
<evidence type="ECO:0000256" key="2">
    <source>
        <dbReference type="SAM" id="Phobius"/>
    </source>
</evidence>
<evidence type="ECO:0000313" key="3">
    <source>
        <dbReference type="Ensembl" id="ENSSOCP00000013283.1"/>
    </source>
</evidence>
<keyword evidence="2" id="KW-0472">Membrane</keyword>
<evidence type="ECO:0000256" key="1">
    <source>
        <dbReference type="SAM" id="MobiDB-lite"/>
    </source>
</evidence>
<organism evidence="3 4">
    <name type="scientific">Strix occidentalis caurina</name>
    <name type="common">northern spotted owl</name>
    <dbReference type="NCBI Taxonomy" id="311401"/>
    <lineage>
        <taxon>Eukaryota</taxon>
        <taxon>Metazoa</taxon>
        <taxon>Chordata</taxon>
        <taxon>Craniata</taxon>
        <taxon>Vertebrata</taxon>
        <taxon>Euteleostomi</taxon>
        <taxon>Archelosauria</taxon>
        <taxon>Archosauria</taxon>
        <taxon>Dinosauria</taxon>
        <taxon>Saurischia</taxon>
        <taxon>Theropoda</taxon>
        <taxon>Coelurosauria</taxon>
        <taxon>Aves</taxon>
        <taxon>Neognathae</taxon>
        <taxon>Neoaves</taxon>
        <taxon>Telluraves</taxon>
        <taxon>Strigiformes</taxon>
        <taxon>Strigidae</taxon>
        <taxon>Strix</taxon>
    </lineage>
</organism>
<feature type="compositionally biased region" description="Low complexity" evidence="1">
    <location>
        <begin position="49"/>
        <end position="58"/>
    </location>
</feature>
<dbReference type="Ensembl" id="ENSSOCT00000013648.1">
    <property type="protein sequence ID" value="ENSSOCP00000013283.1"/>
    <property type="gene ID" value="ENSSOCG00000010088.1"/>
</dbReference>
<sequence>TCGGTKVALVTLGVAVLALVTVTSVPLLQALGRRLLSMASGHRDPRDLGVPNVPNVPRDPGDPDVPGSLSAAFVTCPNETVAKELARVSPMSPGCPKGVPKCPHGVPQMSPTLSGCPHGVPNIPRVSLMSPGCPHCPQGVSSIPGVSQSCPQVSPQCLVSPVCPLGAPSVPGVSQRCPQGVPMVSLRCLQHPQGVPKCPQGVIHVPRVSALLPGCPHGVP</sequence>
<dbReference type="AlphaFoldDB" id="A0A8D0FDG3"/>
<name>A0A8D0FDG3_STROC</name>
<feature type="region of interest" description="Disordered" evidence="1">
    <location>
        <begin position="40"/>
        <end position="64"/>
    </location>
</feature>
<proteinExistence type="predicted"/>